<sequence>MGQISTAMTITMLVIPLIVNPLTPNNTQDEWAMAFYAVAAIMVVCNILYCFLASGEQQYWAKSEYWRKIDSDKADAECDKNNKFRNDIVSAA</sequence>
<proteinExistence type="predicted"/>
<accession>A0A914YAH7</accession>
<dbReference type="Proteomes" id="UP000887577">
    <property type="component" value="Unplaced"/>
</dbReference>
<dbReference type="AlphaFoldDB" id="A0A914YAH7"/>
<organism evidence="2 3">
    <name type="scientific">Panagrolaimus superbus</name>
    <dbReference type="NCBI Taxonomy" id="310955"/>
    <lineage>
        <taxon>Eukaryota</taxon>
        <taxon>Metazoa</taxon>
        <taxon>Ecdysozoa</taxon>
        <taxon>Nematoda</taxon>
        <taxon>Chromadorea</taxon>
        <taxon>Rhabditida</taxon>
        <taxon>Tylenchina</taxon>
        <taxon>Panagrolaimomorpha</taxon>
        <taxon>Panagrolaimoidea</taxon>
        <taxon>Panagrolaimidae</taxon>
        <taxon>Panagrolaimus</taxon>
    </lineage>
</organism>
<keyword evidence="1" id="KW-1133">Transmembrane helix</keyword>
<keyword evidence="1" id="KW-0812">Transmembrane</keyword>
<protein>
    <submittedName>
        <fullName evidence="3">Uncharacterized protein</fullName>
    </submittedName>
</protein>
<feature type="transmembrane region" description="Helical" evidence="1">
    <location>
        <begin position="31"/>
        <end position="52"/>
    </location>
</feature>
<dbReference type="PANTHER" id="PTHR45757">
    <property type="entry name" value="PROTEIN CBG23364-RELATED"/>
    <property type="match status" value="1"/>
</dbReference>
<dbReference type="WBParaSite" id="PSU_v2.g16437.t1">
    <property type="protein sequence ID" value="PSU_v2.g16437.t1"/>
    <property type="gene ID" value="PSU_v2.g16437"/>
</dbReference>
<evidence type="ECO:0000313" key="3">
    <source>
        <dbReference type="WBParaSite" id="PSU_v2.g16437.t1"/>
    </source>
</evidence>
<evidence type="ECO:0000313" key="2">
    <source>
        <dbReference type="Proteomes" id="UP000887577"/>
    </source>
</evidence>
<dbReference type="PANTHER" id="PTHR45757:SF23">
    <property type="entry name" value="MAJOR FACILITATOR SUPERFAMILY (MFS) PROFILE DOMAIN-CONTAINING PROTEIN"/>
    <property type="match status" value="1"/>
</dbReference>
<keyword evidence="1" id="KW-0472">Membrane</keyword>
<reference evidence="3" key="1">
    <citation type="submission" date="2022-11" db="UniProtKB">
        <authorList>
            <consortium name="WormBaseParasite"/>
        </authorList>
    </citation>
    <scope>IDENTIFICATION</scope>
</reference>
<name>A0A914YAH7_9BILA</name>
<keyword evidence="2" id="KW-1185">Reference proteome</keyword>
<evidence type="ECO:0000256" key="1">
    <source>
        <dbReference type="SAM" id="Phobius"/>
    </source>
</evidence>
<dbReference type="GO" id="GO:0016020">
    <property type="term" value="C:membrane"/>
    <property type="evidence" value="ECO:0007669"/>
    <property type="project" value="TreeGrafter"/>
</dbReference>